<evidence type="ECO:0000313" key="2">
    <source>
        <dbReference type="Proteomes" id="UP001203207"/>
    </source>
</evidence>
<dbReference type="EMBL" id="JAKRVX010000002">
    <property type="protein sequence ID" value="MCL9816512.1"/>
    <property type="molecule type" value="Genomic_DNA"/>
</dbReference>
<proteinExistence type="predicted"/>
<gene>
    <name evidence="1" type="ORF">AArcSt2_06085</name>
</gene>
<evidence type="ECO:0000313" key="1">
    <source>
        <dbReference type="EMBL" id="MCL9816512.1"/>
    </source>
</evidence>
<keyword evidence="2" id="KW-1185">Reference proteome</keyword>
<dbReference type="Proteomes" id="UP001203207">
    <property type="component" value="Unassembled WGS sequence"/>
</dbReference>
<comment type="caution">
    <text evidence="1">The sequence shown here is derived from an EMBL/GenBank/DDBJ whole genome shotgun (WGS) entry which is preliminary data.</text>
</comment>
<reference evidence="1" key="1">
    <citation type="journal article" date="2022" name="Syst. Appl. Microbiol.">
        <title>Natronocalculus amylovorans gen. nov., sp. nov., and Natranaeroarchaeum aerophilus sp. nov., dominant culturable amylolytic natronoarchaea from hypersaline soda lakes in southwestern Siberia.</title>
        <authorList>
            <person name="Sorokin D.Y."/>
            <person name="Elcheninov A.G."/>
            <person name="Khizhniak T.V."/>
            <person name="Koenen M."/>
            <person name="Bale N.J."/>
            <person name="Damste J.S.S."/>
            <person name="Kublanov I.V."/>
        </authorList>
    </citation>
    <scope>NUCLEOTIDE SEQUENCE</scope>
    <source>
        <strain evidence="1">AArc-St2</strain>
    </source>
</reference>
<name>A0AAE3FVV8_9EURY</name>
<protein>
    <submittedName>
        <fullName evidence="1">Uncharacterized protein</fullName>
    </submittedName>
</protein>
<dbReference type="RefSeq" id="WP_174651996.1">
    <property type="nucleotide sequence ID" value="NZ_JAKRVX010000002.1"/>
</dbReference>
<dbReference type="AlphaFoldDB" id="A0AAE3FVV8"/>
<organism evidence="1 2">
    <name type="scientific">Natronocalculus amylovorans</name>
    <dbReference type="NCBI Taxonomy" id="2917812"/>
    <lineage>
        <taxon>Archaea</taxon>
        <taxon>Methanobacteriati</taxon>
        <taxon>Methanobacteriota</taxon>
        <taxon>Stenosarchaea group</taxon>
        <taxon>Halobacteria</taxon>
        <taxon>Halobacteriales</taxon>
        <taxon>Haloferacaceae</taxon>
        <taxon>Natronocalculus</taxon>
    </lineage>
</organism>
<sequence>MRRVTRNALVVIGIVIVGLLALGSLPGYLGSGPSYYLEVAETDDDGPAVDASEITDRRYPYLVSALESDDGQSDGYQKAFGDFKDWFTHTPFDEYSSLTQQNSEAARDGGDRVIVEYNGQRYSVEQTQEQ</sequence>
<accession>A0AAE3FVV8</accession>
<reference evidence="1" key="2">
    <citation type="submission" date="2022-02" db="EMBL/GenBank/DDBJ databases">
        <authorList>
            <person name="Elcheninov A.G."/>
            <person name="Sorokin D.Y."/>
            <person name="Kublanov I.V."/>
        </authorList>
    </citation>
    <scope>NUCLEOTIDE SEQUENCE</scope>
    <source>
        <strain evidence="1">AArc-St2</strain>
    </source>
</reference>